<name>A0ABQ6CG41_9HYPH</name>
<organism evidence="1 2">
    <name type="scientific">Labrys miyagiensis</name>
    <dbReference type="NCBI Taxonomy" id="346912"/>
    <lineage>
        <taxon>Bacteria</taxon>
        <taxon>Pseudomonadati</taxon>
        <taxon>Pseudomonadota</taxon>
        <taxon>Alphaproteobacteria</taxon>
        <taxon>Hyphomicrobiales</taxon>
        <taxon>Xanthobacteraceae</taxon>
        <taxon>Labrys</taxon>
    </lineage>
</organism>
<dbReference type="EMBL" id="BSPC01000022">
    <property type="protein sequence ID" value="GLS19301.1"/>
    <property type="molecule type" value="Genomic_DNA"/>
</dbReference>
<evidence type="ECO:0000313" key="1">
    <source>
        <dbReference type="EMBL" id="GLS19301.1"/>
    </source>
</evidence>
<evidence type="ECO:0000313" key="2">
    <source>
        <dbReference type="Proteomes" id="UP001156882"/>
    </source>
</evidence>
<proteinExistence type="predicted"/>
<sequence length="78" mass="8595">MRGLTTSAAPFETGRNAGWAARGVPVFRAWPKNREVIEKAADFVMPGLVPGIQLHNPLRAARLACRDKPGNDKKLRFP</sequence>
<reference evidence="2" key="1">
    <citation type="journal article" date="2019" name="Int. J. Syst. Evol. Microbiol.">
        <title>The Global Catalogue of Microorganisms (GCM) 10K type strain sequencing project: providing services to taxonomists for standard genome sequencing and annotation.</title>
        <authorList>
            <consortium name="The Broad Institute Genomics Platform"/>
            <consortium name="The Broad Institute Genome Sequencing Center for Infectious Disease"/>
            <person name="Wu L."/>
            <person name="Ma J."/>
        </authorList>
    </citation>
    <scope>NUCLEOTIDE SEQUENCE [LARGE SCALE GENOMIC DNA]</scope>
    <source>
        <strain evidence="2">NBRC 101365</strain>
    </source>
</reference>
<keyword evidence="2" id="KW-1185">Reference proteome</keyword>
<protein>
    <submittedName>
        <fullName evidence="1">Uncharacterized protein</fullName>
    </submittedName>
</protein>
<gene>
    <name evidence="1" type="ORF">GCM10007874_23180</name>
</gene>
<accession>A0ABQ6CG41</accession>
<dbReference type="Proteomes" id="UP001156882">
    <property type="component" value="Unassembled WGS sequence"/>
</dbReference>
<comment type="caution">
    <text evidence="1">The sequence shown here is derived from an EMBL/GenBank/DDBJ whole genome shotgun (WGS) entry which is preliminary data.</text>
</comment>